<organism evidence="10 11">
    <name type="scientific">Melopsittacus undulatus</name>
    <name type="common">Budgerigar</name>
    <name type="synonym">Psittacus undulatus</name>
    <dbReference type="NCBI Taxonomy" id="13146"/>
    <lineage>
        <taxon>Eukaryota</taxon>
        <taxon>Metazoa</taxon>
        <taxon>Chordata</taxon>
        <taxon>Craniata</taxon>
        <taxon>Vertebrata</taxon>
        <taxon>Euteleostomi</taxon>
        <taxon>Archelosauria</taxon>
        <taxon>Archosauria</taxon>
        <taxon>Dinosauria</taxon>
        <taxon>Saurischia</taxon>
        <taxon>Theropoda</taxon>
        <taxon>Coelurosauria</taxon>
        <taxon>Aves</taxon>
        <taxon>Neognathae</taxon>
        <taxon>Neoaves</taxon>
        <taxon>Telluraves</taxon>
        <taxon>Australaves</taxon>
        <taxon>Psittaciformes</taxon>
        <taxon>Psittaculidae</taxon>
        <taxon>Melopsittacus</taxon>
    </lineage>
</organism>
<dbReference type="InterPro" id="IPR015943">
    <property type="entry name" value="WD40/YVTN_repeat-like_dom_sf"/>
</dbReference>
<evidence type="ECO:0000256" key="1">
    <source>
        <dbReference type="ARBA" id="ARBA00004604"/>
    </source>
</evidence>
<evidence type="ECO:0000313" key="10">
    <source>
        <dbReference type="Ensembl" id="ENSMUNP00000020139.2"/>
    </source>
</evidence>
<comment type="subcellular location">
    <subcellularLocation>
        <location evidence="1">Nucleus</location>
        <location evidence="1">Nucleolus</location>
    </subcellularLocation>
</comment>
<dbReference type="PROSITE" id="PS50082">
    <property type="entry name" value="WD_REPEATS_2"/>
    <property type="match status" value="3"/>
</dbReference>
<dbReference type="SUPFAM" id="SSF50998">
    <property type="entry name" value="Quinoprotein alcohol dehydrogenase-like"/>
    <property type="match status" value="1"/>
</dbReference>
<evidence type="ECO:0000256" key="6">
    <source>
        <dbReference type="ARBA" id="ARBA00023163"/>
    </source>
</evidence>
<protein>
    <recommendedName>
        <fullName evidence="9">WD repeat-containing protein 75 second beta-propeller domain-containing protein</fullName>
    </recommendedName>
</protein>
<evidence type="ECO:0000313" key="11">
    <source>
        <dbReference type="Proteomes" id="UP000694405"/>
    </source>
</evidence>
<dbReference type="InterPro" id="IPR057644">
    <property type="entry name" value="Beta-prop_WDR75_2nd"/>
</dbReference>
<keyword evidence="7" id="KW-0539">Nucleus</keyword>
<keyword evidence="4" id="KW-0853">WD repeat</keyword>
<dbReference type="Proteomes" id="UP000694405">
    <property type="component" value="Chromosome 8"/>
</dbReference>
<dbReference type="PANTHER" id="PTHR44215">
    <property type="entry name" value="WD REPEAT-CONTAINING PROTEIN 75"/>
    <property type="match status" value="1"/>
</dbReference>
<feature type="region of interest" description="Disordered" evidence="8">
    <location>
        <begin position="757"/>
        <end position="794"/>
    </location>
</feature>
<dbReference type="InterPro" id="IPR036322">
    <property type="entry name" value="WD40_repeat_dom_sf"/>
</dbReference>
<evidence type="ECO:0000256" key="2">
    <source>
        <dbReference type="ARBA" id="ARBA00022517"/>
    </source>
</evidence>
<dbReference type="GO" id="GO:0003723">
    <property type="term" value="F:RNA binding"/>
    <property type="evidence" value="ECO:0007669"/>
    <property type="project" value="InterPro"/>
</dbReference>
<accession>A0A8V5FUA3</accession>
<evidence type="ECO:0000259" key="9">
    <source>
        <dbReference type="Pfam" id="PF23769"/>
    </source>
</evidence>
<gene>
    <name evidence="10" type="primary">LOC101870540</name>
</gene>
<dbReference type="GO" id="GO:0006364">
    <property type="term" value="P:rRNA processing"/>
    <property type="evidence" value="ECO:0007669"/>
    <property type="project" value="UniProtKB-KW"/>
</dbReference>
<dbReference type="PANTHER" id="PTHR44215:SF1">
    <property type="entry name" value="WD REPEAT-CONTAINING PROTEIN 75"/>
    <property type="match status" value="1"/>
</dbReference>
<keyword evidence="3" id="KW-0698">rRNA processing</keyword>
<keyword evidence="6" id="KW-0804">Transcription</keyword>
<proteinExistence type="predicted"/>
<evidence type="ECO:0000256" key="5">
    <source>
        <dbReference type="ARBA" id="ARBA00022737"/>
    </source>
</evidence>
<keyword evidence="5" id="KW-0677">Repeat</keyword>
<dbReference type="SUPFAM" id="SSF50978">
    <property type="entry name" value="WD40 repeat-like"/>
    <property type="match status" value="1"/>
</dbReference>
<dbReference type="Ensembl" id="ENSMUNT00000023064.2">
    <property type="protein sequence ID" value="ENSMUNP00000020139.2"/>
    <property type="gene ID" value="ENSMUNG00000015355.2"/>
</dbReference>
<dbReference type="Pfam" id="PF23869">
    <property type="entry name" value="Beta-prop_WDR75_1st"/>
    <property type="match status" value="2"/>
</dbReference>
<accession>A0A8C6K1H0</accession>
<dbReference type="Gene3D" id="2.130.10.10">
    <property type="entry name" value="YVTN repeat-like/Quinoprotein amine dehydrogenase"/>
    <property type="match status" value="3"/>
</dbReference>
<dbReference type="SMART" id="SM00320">
    <property type="entry name" value="WD40"/>
    <property type="match status" value="8"/>
</dbReference>
<dbReference type="GO" id="GO:0045943">
    <property type="term" value="P:positive regulation of transcription by RNA polymerase I"/>
    <property type="evidence" value="ECO:0007669"/>
    <property type="project" value="InterPro"/>
</dbReference>
<dbReference type="Pfam" id="PF23769">
    <property type="entry name" value="Beta-prop_WDR75_2nd"/>
    <property type="match status" value="1"/>
</dbReference>
<reference evidence="10" key="2">
    <citation type="submission" date="2025-08" db="UniProtKB">
        <authorList>
            <consortium name="Ensembl"/>
        </authorList>
    </citation>
    <scope>IDENTIFICATION</scope>
</reference>
<keyword evidence="11" id="KW-1185">Reference proteome</keyword>
<sequence>MVAPAALRVVRCGGGTIHGVRAVFSSDSKYLLCASGDFVKMYSVATEETLRLMGGHADLVTGIQLNPHNHMQLYSSSLDGSIKLWDFMDGIPIKVCLVILIFLCSDAFQLVSVKLTKTAGQDVEAKELSVVLDGVDASPKHIAFGREGQYVASVKEANLQVYFFKQKQLNRFSVNTAKTKNRNSQFTCIACHPTEDCIATGHADGKIRLWRNFYHKKDYTFSTLHWHHDIVMDLAYSVEGTSLLSGGVESVLVLWHNESDCRKDFLPRLGSPIEYISVSSDGSLCCTLHKDNRITIINSNLRFSKSIQGLIKSKCNKIYVKTGLVVDPRTKALVLNGEPGHLQFYSLQSDQQLFSLDIVQRQYIHQAGLKQADLVKVAFSARGKWLATVEEREEAADPELQLKLWFYDEETQSFKLNTRVNTPHENHITDMCFRDMDELEDDSPILVTTGRDRVFKVWVMVEDTDPEEYKNTIPYHCDFVGSYHNYQATNCCFSEDGSLLAVSFEEIVTVWDSVTWELKCTFCHPPGKIRNICFGRLTCSKYLIGATDHGFLCCWNLLTCALEWSAHLNVLVLQPDPLSEHIAAVSWLSKESSLFVFKPNEPRPVYIQRNLCKEKILLAAFVPRDEPEMTGSEKYLWLRSSQLFFLTDAQELLTLSTRSLEERLTPSSKQLATEESLPVTPFSLLLGKHRRQQSQEDTDLGKLVVHNKHEQDSPAVKEVRVITLLHTPAHVLPSASFLCPIFINSLLISKENKSAEEVADEVEMESEKTDDDLDEEGDVTEMEQEDTNPMELLGEMTCKLSKSQERELRKLRKMDYSWISAF</sequence>
<evidence type="ECO:0000256" key="4">
    <source>
        <dbReference type="ARBA" id="ARBA00022574"/>
    </source>
</evidence>
<dbReference type="PROSITE" id="PS50294">
    <property type="entry name" value="WD_REPEATS_REGION"/>
    <property type="match status" value="1"/>
</dbReference>
<reference evidence="10" key="3">
    <citation type="submission" date="2025-09" db="UniProtKB">
        <authorList>
            <consortium name="Ensembl"/>
        </authorList>
    </citation>
    <scope>IDENTIFICATION</scope>
</reference>
<dbReference type="GO" id="GO:2000234">
    <property type="term" value="P:positive regulation of rRNA processing"/>
    <property type="evidence" value="ECO:0007669"/>
    <property type="project" value="TreeGrafter"/>
</dbReference>
<reference evidence="10" key="1">
    <citation type="submission" date="2020-03" db="EMBL/GenBank/DDBJ databases">
        <title>Melopsittacus undulatus (budgerigar) genome, bMelUnd1, maternal haplotype with Z.</title>
        <authorList>
            <person name="Gedman G."/>
            <person name="Mountcastle J."/>
            <person name="Haase B."/>
            <person name="Formenti G."/>
            <person name="Wright T."/>
            <person name="Apodaca J."/>
            <person name="Pelan S."/>
            <person name="Chow W."/>
            <person name="Rhie A."/>
            <person name="Howe K."/>
            <person name="Fedrigo O."/>
            <person name="Jarvis E.D."/>
        </authorList>
    </citation>
    <scope>NUCLEOTIDE SEQUENCE [LARGE SCALE GENOMIC DNA]</scope>
</reference>
<dbReference type="AlphaFoldDB" id="A0A8C6K1H0"/>
<feature type="domain" description="WD repeat-containing protein 75 second beta-propeller" evidence="9">
    <location>
        <begin position="324"/>
        <end position="650"/>
    </location>
</feature>
<evidence type="ECO:0000256" key="7">
    <source>
        <dbReference type="ARBA" id="ARBA00023242"/>
    </source>
</evidence>
<evidence type="ECO:0000256" key="3">
    <source>
        <dbReference type="ARBA" id="ARBA00022552"/>
    </source>
</evidence>
<dbReference type="InterPro" id="IPR011047">
    <property type="entry name" value="Quinoprotein_ADH-like_sf"/>
</dbReference>
<dbReference type="InterPro" id="IPR001680">
    <property type="entry name" value="WD40_rpt"/>
</dbReference>
<feature type="compositionally biased region" description="Acidic residues" evidence="8">
    <location>
        <begin position="757"/>
        <end position="788"/>
    </location>
</feature>
<name>A0A8C6K1H0_MELUD</name>
<keyword evidence="2" id="KW-0690">Ribosome biogenesis</keyword>
<dbReference type="InterPro" id="IPR053826">
    <property type="entry name" value="WDR75"/>
</dbReference>
<evidence type="ECO:0000256" key="8">
    <source>
        <dbReference type="SAM" id="MobiDB-lite"/>
    </source>
</evidence>
<dbReference type="GO" id="GO:0032040">
    <property type="term" value="C:small-subunit processome"/>
    <property type="evidence" value="ECO:0007669"/>
    <property type="project" value="InterPro"/>
</dbReference>